<reference evidence="2 3" key="1">
    <citation type="submission" date="2019-09" db="EMBL/GenBank/DDBJ databases">
        <title>Complete genome sequence of Arachidicoccus sp. B3-10 isolated from apple orchard soil.</title>
        <authorList>
            <person name="Kim H.S."/>
            <person name="Han K.-I."/>
            <person name="Suh M.K."/>
            <person name="Lee K.C."/>
            <person name="Eom M.K."/>
            <person name="Kim J.-S."/>
            <person name="Kang S.W."/>
            <person name="Sin Y."/>
            <person name="Lee J.-S."/>
        </authorList>
    </citation>
    <scope>NUCLEOTIDE SEQUENCE [LARGE SCALE GENOMIC DNA]</scope>
    <source>
        <strain evidence="2 3">B3-10</strain>
    </source>
</reference>
<dbReference type="KEGG" id="arac:E0W69_019030"/>
<accession>A0A5P2G7I4</accession>
<dbReference type="EMBL" id="CP044016">
    <property type="protein sequence ID" value="QES90658.1"/>
    <property type="molecule type" value="Genomic_DNA"/>
</dbReference>
<feature type="domain" description="Glutamine amidotransferase" evidence="1">
    <location>
        <begin position="11"/>
        <end position="205"/>
    </location>
</feature>
<dbReference type="OrthoDB" id="639921at2"/>
<dbReference type="InterPro" id="IPR029062">
    <property type="entry name" value="Class_I_gatase-like"/>
</dbReference>
<gene>
    <name evidence="2" type="ORF">E0W69_019030</name>
</gene>
<protein>
    <submittedName>
        <fullName evidence="2">GMP synthase</fullName>
    </submittedName>
</protein>
<dbReference type="Proteomes" id="UP000292424">
    <property type="component" value="Chromosome"/>
</dbReference>
<organism evidence="2 3">
    <name type="scientific">Rhizosphaericola mali</name>
    <dbReference type="NCBI Taxonomy" id="2545455"/>
    <lineage>
        <taxon>Bacteria</taxon>
        <taxon>Pseudomonadati</taxon>
        <taxon>Bacteroidota</taxon>
        <taxon>Chitinophagia</taxon>
        <taxon>Chitinophagales</taxon>
        <taxon>Chitinophagaceae</taxon>
        <taxon>Rhizosphaericola</taxon>
    </lineage>
</organism>
<evidence type="ECO:0000313" key="2">
    <source>
        <dbReference type="EMBL" id="QES90658.1"/>
    </source>
</evidence>
<sequence length="253" mass="29378">MRCIREITHAYFQKHQLPYVVEEFDVRQKNEVPNASFDIYLSSGGPGSPFDEEGWEWEHKYFKLVNKLYLQNQEAAPENKKFIFFICHSFQIACRIFRVGNVCERKSTSFGVFPMTKVEGGLDEPVFNALDNPFYGVDSRDFQVIEPNRDVLEDMGAQILAIEKERPHIPLERAIMGIRFSSEMIGTQFHPEADAVSMRKHLLEEDKKKQIIALHGEEKYNEMIDRLEDPDKIMHTQATILPTFLDIATANFK</sequence>
<dbReference type="AlphaFoldDB" id="A0A5P2G7I4"/>
<proteinExistence type="predicted"/>
<dbReference type="InterPro" id="IPR017926">
    <property type="entry name" value="GATASE"/>
</dbReference>
<keyword evidence="3" id="KW-1185">Reference proteome</keyword>
<dbReference type="Gene3D" id="3.40.50.880">
    <property type="match status" value="1"/>
</dbReference>
<name>A0A5P2G7I4_9BACT</name>
<evidence type="ECO:0000259" key="1">
    <source>
        <dbReference type="Pfam" id="PF00117"/>
    </source>
</evidence>
<dbReference type="PROSITE" id="PS51273">
    <property type="entry name" value="GATASE_TYPE_1"/>
    <property type="match status" value="1"/>
</dbReference>
<dbReference type="SUPFAM" id="SSF52317">
    <property type="entry name" value="Class I glutamine amidotransferase-like"/>
    <property type="match status" value="1"/>
</dbReference>
<dbReference type="Pfam" id="PF00117">
    <property type="entry name" value="GATase"/>
    <property type="match status" value="1"/>
</dbReference>
<evidence type="ECO:0000313" key="3">
    <source>
        <dbReference type="Proteomes" id="UP000292424"/>
    </source>
</evidence>